<proteinExistence type="predicted"/>
<reference evidence="1 2" key="1">
    <citation type="submission" date="2017-08" db="EMBL/GenBank/DDBJ databases">
        <title>Infants hospitalized years apart are colonized by the same room-sourced microbial strains.</title>
        <authorList>
            <person name="Brooks B."/>
            <person name="Olm M.R."/>
            <person name="Firek B.A."/>
            <person name="Baker R."/>
            <person name="Thomas B.C."/>
            <person name="Morowitz M.J."/>
            <person name="Banfield J.F."/>
        </authorList>
    </citation>
    <scope>NUCLEOTIDE SEQUENCE [LARGE SCALE GENOMIC DNA]</scope>
    <source>
        <strain evidence="1">S2_018_000_R2_101</strain>
    </source>
</reference>
<dbReference type="Proteomes" id="UP000249066">
    <property type="component" value="Unassembled WGS sequence"/>
</dbReference>
<dbReference type="InterPro" id="IPR006522">
    <property type="entry name" value="Phage_virion_morphogenesis"/>
</dbReference>
<sequence length="165" mass="18154">MAGVAITVRAAELPHVEAVLARLLERNEDLHPLMDVIGQSLETSTDMRFEDERGPDGRPWKKSIRAEQQGGKTLTDSTRLRMSITHEATADEVRVGTNVIYARPHQFGAKISGKGGRLRFQLAGGLGFRSPESVIIPARPFLGVSTDDETEILALAEDYEAEGWE</sequence>
<evidence type="ECO:0000313" key="1">
    <source>
        <dbReference type="EMBL" id="PZO88609.1"/>
    </source>
</evidence>
<protein>
    <submittedName>
        <fullName evidence="1">Phage virion morphogenesis protein</fullName>
    </submittedName>
</protein>
<dbReference type="AlphaFoldDB" id="A0A2W5A7Z0"/>
<dbReference type="EMBL" id="QFNN01000086">
    <property type="protein sequence ID" value="PZO88609.1"/>
    <property type="molecule type" value="Genomic_DNA"/>
</dbReference>
<organism evidence="1 2">
    <name type="scientific">Sphingomonas sanxanigenens</name>
    <dbReference type="NCBI Taxonomy" id="397260"/>
    <lineage>
        <taxon>Bacteria</taxon>
        <taxon>Pseudomonadati</taxon>
        <taxon>Pseudomonadota</taxon>
        <taxon>Alphaproteobacteria</taxon>
        <taxon>Sphingomonadales</taxon>
        <taxon>Sphingomonadaceae</taxon>
        <taxon>Sphingomonas</taxon>
    </lineage>
</organism>
<dbReference type="Pfam" id="PF05069">
    <property type="entry name" value="Phage_tail_S"/>
    <property type="match status" value="1"/>
</dbReference>
<accession>A0A2W5A7Z0</accession>
<evidence type="ECO:0000313" key="2">
    <source>
        <dbReference type="Proteomes" id="UP000249066"/>
    </source>
</evidence>
<gene>
    <name evidence="1" type="ORF">DI623_12355</name>
</gene>
<dbReference type="NCBIfam" id="TIGR01635">
    <property type="entry name" value="tail_comp_S"/>
    <property type="match status" value="1"/>
</dbReference>
<comment type="caution">
    <text evidence="1">The sequence shown here is derived from an EMBL/GenBank/DDBJ whole genome shotgun (WGS) entry which is preliminary data.</text>
</comment>
<name>A0A2W5A7Z0_9SPHN</name>